<name>A0A382ES61_9ZZZZ</name>
<reference evidence="1" key="1">
    <citation type="submission" date="2018-05" db="EMBL/GenBank/DDBJ databases">
        <authorList>
            <person name="Lanie J.A."/>
            <person name="Ng W.-L."/>
            <person name="Kazmierczak K.M."/>
            <person name="Andrzejewski T.M."/>
            <person name="Davidsen T.M."/>
            <person name="Wayne K.J."/>
            <person name="Tettelin H."/>
            <person name="Glass J.I."/>
            <person name="Rusch D."/>
            <person name="Podicherti R."/>
            <person name="Tsui H.-C.T."/>
            <person name="Winkler M.E."/>
        </authorList>
    </citation>
    <scope>NUCLEOTIDE SEQUENCE</scope>
</reference>
<dbReference type="Gene3D" id="3.30.70.100">
    <property type="match status" value="1"/>
</dbReference>
<evidence type="ECO:0000313" key="1">
    <source>
        <dbReference type="EMBL" id="SVB52994.1"/>
    </source>
</evidence>
<dbReference type="InterPro" id="IPR011008">
    <property type="entry name" value="Dimeric_a/b-barrel"/>
</dbReference>
<proteinExistence type="predicted"/>
<protein>
    <submittedName>
        <fullName evidence="1">Uncharacterized protein</fullName>
    </submittedName>
</protein>
<accession>A0A382ES61</accession>
<organism evidence="1">
    <name type="scientific">marine metagenome</name>
    <dbReference type="NCBI Taxonomy" id="408172"/>
    <lineage>
        <taxon>unclassified sequences</taxon>
        <taxon>metagenomes</taxon>
        <taxon>ecological metagenomes</taxon>
    </lineage>
</organism>
<dbReference type="AlphaFoldDB" id="A0A382ES61"/>
<dbReference type="EMBL" id="UINC01045799">
    <property type="protein sequence ID" value="SVB52994.1"/>
    <property type="molecule type" value="Genomic_DNA"/>
</dbReference>
<sequence length="101" mass="11803">MVSQIRIYTINRDMMDSWVKLFKEKLLPIHQKCGIPVERAWVNLDRSEFIWVRSFSSADEISIKEAEYFATPDRKALGDLPRTHIAKIEVRVVESVDIDPL</sequence>
<gene>
    <name evidence="1" type="ORF">METZ01_LOCUS205848</name>
</gene>
<dbReference type="SUPFAM" id="SSF54909">
    <property type="entry name" value="Dimeric alpha+beta barrel"/>
    <property type="match status" value="1"/>
</dbReference>